<accession>A0A9P1FNT7</accession>
<keyword evidence="2" id="KW-0812">Transmembrane</keyword>
<keyword evidence="2" id="KW-1133">Transmembrane helix</keyword>
<feature type="transmembrane region" description="Helical" evidence="2">
    <location>
        <begin position="56"/>
        <end position="77"/>
    </location>
</feature>
<dbReference type="EMBL" id="CAMXCT010000596">
    <property type="protein sequence ID" value="CAI3980902.1"/>
    <property type="molecule type" value="Genomic_DNA"/>
</dbReference>
<proteinExistence type="predicted"/>
<reference evidence="4" key="2">
    <citation type="submission" date="2024-04" db="EMBL/GenBank/DDBJ databases">
        <authorList>
            <person name="Chen Y."/>
            <person name="Shah S."/>
            <person name="Dougan E. K."/>
            <person name="Thang M."/>
            <person name="Chan C."/>
        </authorList>
    </citation>
    <scope>NUCLEOTIDE SEQUENCE [LARGE SCALE GENOMIC DNA]</scope>
</reference>
<keyword evidence="2" id="KW-0472">Membrane</keyword>
<dbReference type="EMBL" id="CAMXCT020000596">
    <property type="protein sequence ID" value="CAL1134277.1"/>
    <property type="molecule type" value="Genomic_DNA"/>
</dbReference>
<evidence type="ECO:0000256" key="2">
    <source>
        <dbReference type="SAM" id="Phobius"/>
    </source>
</evidence>
<evidence type="ECO:0000313" key="5">
    <source>
        <dbReference type="Proteomes" id="UP001152797"/>
    </source>
</evidence>
<comment type="caution">
    <text evidence="3">The sequence shown here is derived from an EMBL/GenBank/DDBJ whole genome shotgun (WGS) entry which is preliminary data.</text>
</comment>
<organism evidence="3">
    <name type="scientific">Cladocopium goreaui</name>
    <dbReference type="NCBI Taxonomy" id="2562237"/>
    <lineage>
        <taxon>Eukaryota</taxon>
        <taxon>Sar</taxon>
        <taxon>Alveolata</taxon>
        <taxon>Dinophyceae</taxon>
        <taxon>Suessiales</taxon>
        <taxon>Symbiodiniaceae</taxon>
        <taxon>Cladocopium</taxon>
    </lineage>
</organism>
<sequence length="487" mass="52288">MANVKDLEVSERESSDVGSSMALLAVREDTWPENLSEAPGSGPVAVMNSRSLFKPVTLFQVGALLALVGIVVVVVYGRVASVAGAAHSQDIGHRLNADALADARAKAAAAEAAAAALNAKNARIAAEAKKHAKEVAAKNKAIAAKAAAKNHAKGSAGSASPAPAAHANSSAAAPECHTANPGEPCYGSVLWHKWIGLVESPQTYGDSGLSRESNRHAIQEWLWKTKQSQCQKPCGGAYPVPTAAPKASPLLYCFSVARGGPEMDSMFMQRQSGTGIFGCNGFLGEPLMASEENMENIIVVLFDVYSDQSINIDGYMTKLIPSTTAGVSVDGWAANSQVFMKTWMDILYGNIWYNYDFIAKVDPDAILFADRLRWHVQSHTGQNVFFLNCAVHAPAMYGAVEVFSKSSMGSYKAQHARCQSSLPFWAWGEDRFMQECLKMLGVVPISDYTNNVRDARCWGSDCGNKGAVAFHPFKAVNSWYRCYLASS</sequence>
<keyword evidence="5" id="KW-1185">Reference proteome</keyword>
<dbReference type="AlphaFoldDB" id="A0A9P1FNT7"/>
<evidence type="ECO:0000256" key="1">
    <source>
        <dbReference type="SAM" id="Coils"/>
    </source>
</evidence>
<evidence type="ECO:0000313" key="4">
    <source>
        <dbReference type="EMBL" id="CAL1134277.1"/>
    </source>
</evidence>
<gene>
    <name evidence="3" type="ORF">C1SCF055_LOCUS8750</name>
</gene>
<keyword evidence="1" id="KW-0175">Coiled coil</keyword>
<dbReference type="Proteomes" id="UP001152797">
    <property type="component" value="Unassembled WGS sequence"/>
</dbReference>
<dbReference type="EMBL" id="CAMXCT030000596">
    <property type="protein sequence ID" value="CAL4768214.1"/>
    <property type="molecule type" value="Genomic_DNA"/>
</dbReference>
<name>A0A9P1FNT7_9DINO</name>
<protein>
    <submittedName>
        <fullName evidence="3">Uncharacterized protein</fullName>
    </submittedName>
</protein>
<evidence type="ECO:0000313" key="3">
    <source>
        <dbReference type="EMBL" id="CAI3980902.1"/>
    </source>
</evidence>
<reference evidence="3" key="1">
    <citation type="submission" date="2022-10" db="EMBL/GenBank/DDBJ databases">
        <authorList>
            <person name="Chen Y."/>
            <person name="Dougan E. K."/>
            <person name="Chan C."/>
            <person name="Rhodes N."/>
            <person name="Thang M."/>
        </authorList>
    </citation>
    <scope>NUCLEOTIDE SEQUENCE</scope>
</reference>
<feature type="coiled-coil region" evidence="1">
    <location>
        <begin position="100"/>
        <end position="127"/>
    </location>
</feature>